<keyword evidence="3" id="KW-1185">Reference proteome</keyword>
<dbReference type="Proteomes" id="UP000271624">
    <property type="component" value="Unassembled WGS sequence"/>
</dbReference>
<dbReference type="Gene3D" id="3.90.1570.10">
    <property type="entry name" value="tt1808, chain A"/>
    <property type="match status" value="1"/>
</dbReference>
<reference evidence="2" key="2">
    <citation type="journal article" date="2019" name="Genome Biol. Evol.">
        <title>Day and night: Metabolic profiles and evolutionary relationships of six axenic non-marine cyanobacteria.</title>
        <authorList>
            <person name="Will S.E."/>
            <person name="Henke P."/>
            <person name="Boedeker C."/>
            <person name="Huang S."/>
            <person name="Brinkmann H."/>
            <person name="Rohde M."/>
            <person name="Jarek M."/>
            <person name="Friedl T."/>
            <person name="Seufert S."/>
            <person name="Schumacher M."/>
            <person name="Overmann J."/>
            <person name="Neumann-Schaal M."/>
            <person name="Petersen J."/>
        </authorList>
    </citation>
    <scope>NUCLEOTIDE SEQUENCE [LARGE SCALE GENOMIC DNA]</scope>
    <source>
        <strain evidence="2">PCC 7102</strain>
    </source>
</reference>
<accession>A0A433VKG7</accession>
<dbReference type="AlphaFoldDB" id="A0A433VKG7"/>
<reference evidence="2" key="1">
    <citation type="submission" date="2018-12" db="EMBL/GenBank/DDBJ databases">
        <authorList>
            <person name="Will S."/>
            <person name="Neumann-Schaal M."/>
            <person name="Henke P."/>
        </authorList>
    </citation>
    <scope>NUCLEOTIDE SEQUENCE</scope>
    <source>
        <strain evidence="2">PCC 7102</strain>
    </source>
</reference>
<dbReference type="Pfam" id="PF05685">
    <property type="entry name" value="Uma2"/>
    <property type="match status" value="1"/>
</dbReference>
<dbReference type="PANTHER" id="PTHR35400">
    <property type="entry name" value="SLR1083 PROTEIN"/>
    <property type="match status" value="1"/>
</dbReference>
<organism evidence="2 3">
    <name type="scientific">Dulcicalothrix desertica PCC 7102</name>
    <dbReference type="NCBI Taxonomy" id="232991"/>
    <lineage>
        <taxon>Bacteria</taxon>
        <taxon>Bacillati</taxon>
        <taxon>Cyanobacteriota</taxon>
        <taxon>Cyanophyceae</taxon>
        <taxon>Nostocales</taxon>
        <taxon>Calotrichaceae</taxon>
        <taxon>Dulcicalothrix</taxon>
    </lineage>
</organism>
<dbReference type="OrthoDB" id="509866at2"/>
<evidence type="ECO:0000313" key="2">
    <source>
        <dbReference type="EMBL" id="RUT06604.1"/>
    </source>
</evidence>
<feature type="domain" description="Putative restriction endonuclease" evidence="1">
    <location>
        <begin position="13"/>
        <end position="177"/>
    </location>
</feature>
<dbReference type="InterPro" id="IPR011335">
    <property type="entry name" value="Restrct_endonuc-II-like"/>
</dbReference>
<name>A0A433VKG7_9CYAN</name>
<sequence length="188" mass="21646">MTITTYKWTIQRYHQAIEAGIFDDQHVELLRGDIIVMPPEREPHAYYNTETADYLRLLLGERVKIRDAKPITLPDNSEPAPDIAIVKPLGDIYLQHHPYPEDIFWIIEFSYATLNKDLGDKKDAYAEAGISEYWVANLKNTELKVFRDIQNNRYTTELTLTTGTVTPLAFPDISVQVERIIGLPKINN</sequence>
<dbReference type="EMBL" id="RSCL01000006">
    <property type="protein sequence ID" value="RUT06604.1"/>
    <property type="molecule type" value="Genomic_DNA"/>
</dbReference>
<dbReference type="InterPro" id="IPR008538">
    <property type="entry name" value="Uma2"/>
</dbReference>
<evidence type="ECO:0000259" key="1">
    <source>
        <dbReference type="Pfam" id="PF05685"/>
    </source>
</evidence>
<evidence type="ECO:0000313" key="3">
    <source>
        <dbReference type="Proteomes" id="UP000271624"/>
    </source>
</evidence>
<comment type="caution">
    <text evidence="2">The sequence shown here is derived from an EMBL/GenBank/DDBJ whole genome shotgun (WGS) entry which is preliminary data.</text>
</comment>
<dbReference type="RefSeq" id="WP_127081396.1">
    <property type="nucleotide sequence ID" value="NZ_RSCL01000006.1"/>
</dbReference>
<protein>
    <recommendedName>
        <fullName evidence="1">Putative restriction endonuclease domain-containing protein</fullName>
    </recommendedName>
</protein>
<dbReference type="CDD" id="cd06260">
    <property type="entry name" value="DUF820-like"/>
    <property type="match status" value="1"/>
</dbReference>
<dbReference type="InterPro" id="IPR012296">
    <property type="entry name" value="Nuclease_put_TT1808"/>
</dbReference>
<dbReference type="PANTHER" id="PTHR35400:SF1">
    <property type="entry name" value="SLR1083 PROTEIN"/>
    <property type="match status" value="1"/>
</dbReference>
<gene>
    <name evidence="2" type="ORF">DSM106972_028610</name>
</gene>
<dbReference type="SUPFAM" id="SSF52980">
    <property type="entry name" value="Restriction endonuclease-like"/>
    <property type="match status" value="1"/>
</dbReference>
<proteinExistence type="predicted"/>